<proteinExistence type="predicted"/>
<reference evidence="2" key="1">
    <citation type="journal article" date="2019" name="Int. J. Syst. Evol. Microbiol.">
        <title>The Global Catalogue of Microorganisms (GCM) 10K type strain sequencing project: providing services to taxonomists for standard genome sequencing and annotation.</title>
        <authorList>
            <consortium name="The Broad Institute Genomics Platform"/>
            <consortium name="The Broad Institute Genome Sequencing Center for Infectious Disease"/>
            <person name="Wu L."/>
            <person name="Ma J."/>
        </authorList>
    </citation>
    <scope>NUCLEOTIDE SEQUENCE [LARGE SCALE GENOMIC DNA]</scope>
    <source>
        <strain evidence="2">JCM 17705</strain>
    </source>
</reference>
<protein>
    <submittedName>
        <fullName evidence="1">Uncharacterized protein</fullName>
    </submittedName>
</protein>
<name>A0ABP8GCB2_9SPHI</name>
<organism evidence="1 2">
    <name type="scientific">Mucilaginibacter gynuensis</name>
    <dbReference type="NCBI Taxonomy" id="1302236"/>
    <lineage>
        <taxon>Bacteria</taxon>
        <taxon>Pseudomonadati</taxon>
        <taxon>Bacteroidota</taxon>
        <taxon>Sphingobacteriia</taxon>
        <taxon>Sphingobacteriales</taxon>
        <taxon>Sphingobacteriaceae</taxon>
        <taxon>Mucilaginibacter</taxon>
    </lineage>
</organism>
<dbReference type="Proteomes" id="UP001500582">
    <property type="component" value="Unassembled WGS sequence"/>
</dbReference>
<keyword evidence="2" id="KW-1185">Reference proteome</keyword>
<dbReference type="EMBL" id="BAABFT010000004">
    <property type="protein sequence ID" value="GAA4321254.1"/>
    <property type="molecule type" value="Genomic_DNA"/>
</dbReference>
<sequence length="48" mass="5803">MNGYYKIFANIPNADYESSVAWLENELEYYLIDAYEERFDDADIRPFQ</sequence>
<evidence type="ECO:0000313" key="2">
    <source>
        <dbReference type="Proteomes" id="UP001500582"/>
    </source>
</evidence>
<evidence type="ECO:0000313" key="1">
    <source>
        <dbReference type="EMBL" id="GAA4321254.1"/>
    </source>
</evidence>
<accession>A0ABP8GCB2</accession>
<comment type="caution">
    <text evidence="1">The sequence shown here is derived from an EMBL/GenBank/DDBJ whole genome shotgun (WGS) entry which is preliminary data.</text>
</comment>
<gene>
    <name evidence="1" type="ORF">GCM10023149_21020</name>
</gene>